<keyword evidence="2" id="KW-1185">Reference proteome</keyword>
<organism evidence="1 2">
    <name type="scientific">Paramicrosporidium saccamoebae</name>
    <dbReference type="NCBI Taxonomy" id="1246581"/>
    <lineage>
        <taxon>Eukaryota</taxon>
        <taxon>Fungi</taxon>
        <taxon>Fungi incertae sedis</taxon>
        <taxon>Cryptomycota</taxon>
        <taxon>Cryptomycota incertae sedis</taxon>
        <taxon>Paramicrosporidium</taxon>
    </lineage>
</organism>
<name>A0A2H9TLY0_9FUNG</name>
<dbReference type="AlphaFoldDB" id="A0A2H9TLY0"/>
<evidence type="ECO:0000313" key="1">
    <source>
        <dbReference type="EMBL" id="PJF18781.1"/>
    </source>
</evidence>
<dbReference type="Proteomes" id="UP000240830">
    <property type="component" value="Unassembled WGS sequence"/>
</dbReference>
<reference evidence="1 2" key="1">
    <citation type="submission" date="2016-10" db="EMBL/GenBank/DDBJ databases">
        <title>The genome of Paramicrosporidium saccamoebae is the missing link in understanding Cryptomycota and Microsporidia evolution.</title>
        <authorList>
            <person name="Quandt C.A."/>
            <person name="Beaudet D."/>
            <person name="Corsaro D."/>
            <person name="Michel R."/>
            <person name="Corradi N."/>
            <person name="James T."/>
        </authorList>
    </citation>
    <scope>NUCLEOTIDE SEQUENCE [LARGE SCALE GENOMIC DNA]</scope>
    <source>
        <strain evidence="1 2">KSL3</strain>
    </source>
</reference>
<comment type="caution">
    <text evidence="1">The sequence shown here is derived from an EMBL/GenBank/DDBJ whole genome shotgun (WGS) entry which is preliminary data.</text>
</comment>
<sequence>MSQQGDADADMLCRIEPNMERKMPTEALHTSIREVAQEEILWGAPSRQCNVKESTMAKVRMLLNGRRHRCV</sequence>
<evidence type="ECO:0000313" key="2">
    <source>
        <dbReference type="Proteomes" id="UP000240830"/>
    </source>
</evidence>
<proteinExistence type="predicted"/>
<gene>
    <name evidence="1" type="ORF">PSACC_01397</name>
</gene>
<protein>
    <submittedName>
        <fullName evidence="1">Uncharacterized protein</fullName>
    </submittedName>
</protein>
<dbReference type="EMBL" id="MTSL01000101">
    <property type="protein sequence ID" value="PJF18781.1"/>
    <property type="molecule type" value="Genomic_DNA"/>
</dbReference>
<accession>A0A2H9TLY0</accession>